<dbReference type="SMART" id="SM00866">
    <property type="entry name" value="UTRA"/>
    <property type="match status" value="1"/>
</dbReference>
<dbReference type="InterPro" id="IPR028978">
    <property type="entry name" value="Chorismate_lyase_/UTRA_dom_sf"/>
</dbReference>
<dbReference type="PANTHER" id="PTHR44846:SF1">
    <property type="entry name" value="MANNOSYL-D-GLYCERATE TRANSPORT_METABOLISM SYSTEM REPRESSOR MNGR-RELATED"/>
    <property type="match status" value="1"/>
</dbReference>
<dbReference type="GO" id="GO:0003677">
    <property type="term" value="F:DNA binding"/>
    <property type="evidence" value="ECO:0007669"/>
    <property type="project" value="UniProtKB-KW"/>
</dbReference>
<dbReference type="SMART" id="SM00345">
    <property type="entry name" value="HTH_GNTR"/>
    <property type="match status" value="1"/>
</dbReference>
<dbReference type="SUPFAM" id="SSF46785">
    <property type="entry name" value="Winged helix' DNA-binding domain"/>
    <property type="match status" value="1"/>
</dbReference>
<dbReference type="InterPro" id="IPR050679">
    <property type="entry name" value="Bact_HTH_transcr_reg"/>
</dbReference>
<dbReference type="PROSITE" id="PS50949">
    <property type="entry name" value="HTH_GNTR"/>
    <property type="match status" value="1"/>
</dbReference>
<dbReference type="PANTHER" id="PTHR44846">
    <property type="entry name" value="MANNOSYL-D-GLYCERATE TRANSPORT/METABOLISM SYSTEM REPRESSOR MNGR-RELATED"/>
    <property type="match status" value="1"/>
</dbReference>
<sequence>MSAEINAQLLEKLQDDIANTGSMPLYLRFNESVREAIEQGLVRPGDFLPSERAFTDALGISRITVRKALACLEQDNIIDRGRGFGTQIKPSLQPPLAYSLANIKGFSSEASMQGRVPGSVWLKREKVTVPDDIAELMGLPAGSQVYLLERIRTIDQTPVSFAISYIAENVIDDPQDIDVSLYDYLHKRQVQFGKLSSHISATLADAELRSKLLLKDPCAILVIRQTLMDNAQNPLEHSISYCRGDMYEYTMAG</sequence>
<evidence type="ECO:0000259" key="4">
    <source>
        <dbReference type="PROSITE" id="PS50949"/>
    </source>
</evidence>
<dbReference type="InterPro" id="IPR036390">
    <property type="entry name" value="WH_DNA-bd_sf"/>
</dbReference>
<protein>
    <submittedName>
        <fullName evidence="5">DNA-binding GntR family transcriptional regulator</fullName>
    </submittedName>
</protein>
<evidence type="ECO:0000313" key="6">
    <source>
        <dbReference type="Proteomes" id="UP000254848"/>
    </source>
</evidence>
<dbReference type="InterPro" id="IPR011663">
    <property type="entry name" value="UTRA"/>
</dbReference>
<dbReference type="Pfam" id="PF07702">
    <property type="entry name" value="UTRA"/>
    <property type="match status" value="1"/>
</dbReference>
<dbReference type="OrthoDB" id="6626198at2"/>
<comment type="caution">
    <text evidence="5">The sequence shown here is derived from an EMBL/GenBank/DDBJ whole genome shotgun (WGS) entry which is preliminary data.</text>
</comment>
<dbReference type="RefSeq" id="WP_115456679.1">
    <property type="nucleotide sequence ID" value="NZ_QRAP01000001.1"/>
</dbReference>
<dbReference type="AlphaFoldDB" id="A0A370R391"/>
<dbReference type="GO" id="GO:0045892">
    <property type="term" value="P:negative regulation of DNA-templated transcription"/>
    <property type="evidence" value="ECO:0007669"/>
    <property type="project" value="TreeGrafter"/>
</dbReference>
<dbReference type="Proteomes" id="UP000254848">
    <property type="component" value="Unassembled WGS sequence"/>
</dbReference>
<organism evidence="5 6">
    <name type="scientific">Enterobacillus tribolii</name>
    <dbReference type="NCBI Taxonomy" id="1487935"/>
    <lineage>
        <taxon>Bacteria</taxon>
        <taxon>Pseudomonadati</taxon>
        <taxon>Pseudomonadota</taxon>
        <taxon>Gammaproteobacteria</taxon>
        <taxon>Enterobacterales</taxon>
        <taxon>Hafniaceae</taxon>
        <taxon>Enterobacillus</taxon>
    </lineage>
</organism>
<dbReference type="Pfam" id="PF00392">
    <property type="entry name" value="GntR"/>
    <property type="match status" value="1"/>
</dbReference>
<gene>
    <name evidence="5" type="ORF">C8D90_101336</name>
</gene>
<dbReference type="Gene3D" id="3.40.1410.10">
    <property type="entry name" value="Chorismate lyase-like"/>
    <property type="match status" value="1"/>
</dbReference>
<dbReference type="SUPFAM" id="SSF64288">
    <property type="entry name" value="Chorismate lyase-like"/>
    <property type="match status" value="1"/>
</dbReference>
<dbReference type="EMBL" id="QRAP01000001">
    <property type="protein sequence ID" value="RDK96900.1"/>
    <property type="molecule type" value="Genomic_DNA"/>
</dbReference>
<reference evidence="5 6" key="1">
    <citation type="submission" date="2018-07" db="EMBL/GenBank/DDBJ databases">
        <title>Genomic Encyclopedia of Type Strains, Phase IV (KMG-IV): sequencing the most valuable type-strain genomes for metagenomic binning, comparative biology and taxonomic classification.</title>
        <authorList>
            <person name="Goeker M."/>
        </authorList>
    </citation>
    <scope>NUCLEOTIDE SEQUENCE [LARGE SCALE GENOMIC DNA]</scope>
    <source>
        <strain evidence="5 6">DSM 103736</strain>
    </source>
</reference>
<evidence type="ECO:0000313" key="5">
    <source>
        <dbReference type="EMBL" id="RDK96900.1"/>
    </source>
</evidence>
<dbReference type="InterPro" id="IPR036388">
    <property type="entry name" value="WH-like_DNA-bd_sf"/>
</dbReference>
<proteinExistence type="predicted"/>
<keyword evidence="6" id="KW-1185">Reference proteome</keyword>
<name>A0A370R391_9GAMM</name>
<dbReference type="CDD" id="cd07377">
    <property type="entry name" value="WHTH_GntR"/>
    <property type="match status" value="1"/>
</dbReference>
<keyword evidence="2 5" id="KW-0238">DNA-binding</keyword>
<evidence type="ECO:0000256" key="2">
    <source>
        <dbReference type="ARBA" id="ARBA00023125"/>
    </source>
</evidence>
<dbReference type="PRINTS" id="PR00035">
    <property type="entry name" value="HTHGNTR"/>
</dbReference>
<keyword evidence="1" id="KW-0805">Transcription regulation</keyword>
<accession>A0A370R391</accession>
<evidence type="ECO:0000256" key="1">
    <source>
        <dbReference type="ARBA" id="ARBA00023015"/>
    </source>
</evidence>
<dbReference type="InterPro" id="IPR000524">
    <property type="entry name" value="Tscrpt_reg_HTH_GntR"/>
</dbReference>
<dbReference type="Gene3D" id="1.10.10.10">
    <property type="entry name" value="Winged helix-like DNA-binding domain superfamily/Winged helix DNA-binding domain"/>
    <property type="match status" value="1"/>
</dbReference>
<evidence type="ECO:0000256" key="3">
    <source>
        <dbReference type="ARBA" id="ARBA00023163"/>
    </source>
</evidence>
<keyword evidence="3" id="KW-0804">Transcription</keyword>
<dbReference type="GO" id="GO:0003700">
    <property type="term" value="F:DNA-binding transcription factor activity"/>
    <property type="evidence" value="ECO:0007669"/>
    <property type="project" value="InterPro"/>
</dbReference>
<feature type="domain" description="HTH gntR-type" evidence="4">
    <location>
        <begin position="23"/>
        <end position="91"/>
    </location>
</feature>